<accession>A0ABX1MZ88</accession>
<dbReference type="EMBL" id="WTVH01000013">
    <property type="protein sequence ID" value="NMF93332.1"/>
    <property type="molecule type" value="Genomic_DNA"/>
</dbReference>
<evidence type="ECO:0000256" key="2">
    <source>
        <dbReference type="ARBA" id="ARBA00022679"/>
    </source>
</evidence>
<dbReference type="SUPFAM" id="SSF53756">
    <property type="entry name" value="UDP-Glycosyltransferase/glycogen phosphorylase"/>
    <property type="match status" value="1"/>
</dbReference>
<sequence>MPHPLLEVLQPRTIVVFRALQLGDMLCAVPALRALRAACPHAHITLVGLPWAAAFAARYPRHLDDFVAFPGFPGLPEQPPDSAALSEFLDGMRARRADLAIQMHGNGTITNPLVAQFGARFNAGFGAPGSGDRAFLPYPDDGAEIRRLLALMRFLGAPPVGEHLEFPLTAADHAELAASSVAEGLRPDGYVCLHAGARAAERRWPPERFAAVGDALHDDCGLPLVLTGSQYETSITAAVKAAMRAPAIDAAAPISAGALAALLGGARLLVCNDTGVAHLAAALKLPCVILFRASEIARWAPLDRALHRPVWAPARDRGAQGGGDEDLSEVLAQARALLAMPAYRAAAPAPAP</sequence>
<keyword evidence="1" id="KW-0328">Glycosyltransferase</keyword>
<dbReference type="CDD" id="cd03789">
    <property type="entry name" value="GT9_LPS_heptosyltransferase"/>
    <property type="match status" value="1"/>
</dbReference>
<keyword evidence="4" id="KW-1185">Reference proteome</keyword>
<keyword evidence="2" id="KW-0808">Transferase</keyword>
<organism evidence="3 4">
    <name type="scientific">Aromatoleum buckelii</name>
    <dbReference type="NCBI Taxonomy" id="200254"/>
    <lineage>
        <taxon>Bacteria</taxon>
        <taxon>Pseudomonadati</taxon>
        <taxon>Pseudomonadota</taxon>
        <taxon>Betaproteobacteria</taxon>
        <taxon>Rhodocyclales</taxon>
        <taxon>Rhodocyclaceae</taxon>
        <taxon>Aromatoleum</taxon>
    </lineage>
</organism>
<dbReference type="Proteomes" id="UP000601990">
    <property type="component" value="Unassembled WGS sequence"/>
</dbReference>
<name>A0ABX1MZ88_9RHOO</name>
<protein>
    <submittedName>
        <fullName evidence="3">LPS biosynthesis glycosyltransferase</fullName>
    </submittedName>
</protein>
<dbReference type="InterPro" id="IPR051199">
    <property type="entry name" value="LPS_LOS_Heptosyltrfase"/>
</dbReference>
<evidence type="ECO:0000256" key="1">
    <source>
        <dbReference type="ARBA" id="ARBA00022676"/>
    </source>
</evidence>
<proteinExistence type="predicted"/>
<reference evidence="3" key="1">
    <citation type="submission" date="2019-12" db="EMBL/GenBank/DDBJ databases">
        <title>Comparative genomics gives insights into the taxonomy of the Azoarcus-Aromatoleum group and reveals separate origins of nif in the plant-associated Azoarcus and non-plant-associated Aromatoleum sub-groups.</title>
        <authorList>
            <person name="Lafos M."/>
            <person name="Maluk M."/>
            <person name="Batista M."/>
            <person name="Junghare M."/>
            <person name="Carmona M."/>
            <person name="Faoro H."/>
            <person name="Cruz L.M."/>
            <person name="Battistoni F."/>
            <person name="De Souza E."/>
            <person name="Pedrosa F."/>
            <person name="Chen W.-M."/>
            <person name="Poole P.S."/>
            <person name="Dixon R.A."/>
            <person name="James E.K."/>
        </authorList>
    </citation>
    <scope>NUCLEOTIDE SEQUENCE</scope>
    <source>
        <strain evidence="3">U120</strain>
    </source>
</reference>
<evidence type="ECO:0000313" key="3">
    <source>
        <dbReference type="EMBL" id="NMF93332.1"/>
    </source>
</evidence>
<dbReference type="Pfam" id="PF01075">
    <property type="entry name" value="Glyco_transf_9"/>
    <property type="match status" value="1"/>
</dbReference>
<dbReference type="Gene3D" id="3.40.50.2000">
    <property type="entry name" value="Glycogen Phosphorylase B"/>
    <property type="match status" value="2"/>
</dbReference>
<dbReference type="InterPro" id="IPR002201">
    <property type="entry name" value="Glyco_trans_9"/>
</dbReference>
<dbReference type="PANTHER" id="PTHR30160:SF1">
    <property type="entry name" value="LIPOPOLYSACCHARIDE 1,2-N-ACETYLGLUCOSAMINETRANSFERASE-RELATED"/>
    <property type="match status" value="1"/>
</dbReference>
<evidence type="ECO:0000313" key="4">
    <source>
        <dbReference type="Proteomes" id="UP000601990"/>
    </source>
</evidence>
<gene>
    <name evidence="3" type="ORF">GO608_08320</name>
</gene>
<dbReference type="RefSeq" id="WP_169198615.1">
    <property type="nucleotide sequence ID" value="NZ_WTVH02000010.1"/>
</dbReference>
<comment type="caution">
    <text evidence="3">The sequence shown here is derived from an EMBL/GenBank/DDBJ whole genome shotgun (WGS) entry which is preliminary data.</text>
</comment>
<dbReference type="PANTHER" id="PTHR30160">
    <property type="entry name" value="TETRAACYLDISACCHARIDE 4'-KINASE-RELATED"/>
    <property type="match status" value="1"/>
</dbReference>